<name>U9UB94_RHIID</name>
<accession>U9UB94</accession>
<dbReference type="HOGENOM" id="CLU_1982730_0_0_1"/>
<sequence length="126" mass="14754">MFRKQLFNIFDGWQHIQALYVQINHNFNTKSRRGILAYLSVSGVDIAGFLSAWESGRSDDKFFEYLNTYIIVIKRVNALPLKQEIILKQVFCKALRKLNNAFDSDDGGIFSRSFHKDLHQHSRMVR</sequence>
<dbReference type="AlphaFoldDB" id="U9UB94"/>
<dbReference type="EMBL" id="KI284441">
    <property type="protein sequence ID" value="ESA12891.1"/>
    <property type="molecule type" value="Genomic_DNA"/>
</dbReference>
<proteinExistence type="predicted"/>
<gene>
    <name evidence="1" type="ORF">GLOINDRAFT_96144</name>
</gene>
<organism evidence="1">
    <name type="scientific">Rhizophagus irregularis (strain DAOM 181602 / DAOM 197198 / MUCL 43194)</name>
    <name type="common">Arbuscular mycorrhizal fungus</name>
    <name type="synonym">Glomus intraradices</name>
    <dbReference type="NCBI Taxonomy" id="747089"/>
    <lineage>
        <taxon>Eukaryota</taxon>
        <taxon>Fungi</taxon>
        <taxon>Fungi incertae sedis</taxon>
        <taxon>Mucoromycota</taxon>
        <taxon>Glomeromycotina</taxon>
        <taxon>Glomeromycetes</taxon>
        <taxon>Glomerales</taxon>
        <taxon>Glomeraceae</taxon>
        <taxon>Rhizophagus</taxon>
    </lineage>
</organism>
<reference evidence="1" key="1">
    <citation type="submission" date="2013-07" db="EMBL/GenBank/DDBJ databases">
        <title>The genome of an arbuscular mycorrhizal fungus provides insights into the evolution of the oldest plant symbiosis.</title>
        <authorList>
            <consortium name="DOE Joint Genome Institute"/>
            <person name="Tisserant E."/>
            <person name="Malbreil M."/>
            <person name="Kuo A."/>
            <person name="Kohler A."/>
            <person name="Symeonidi A."/>
            <person name="Balestrini R."/>
            <person name="Charron P."/>
            <person name="Duensing N."/>
            <person name="Frei-dit-Frey N."/>
            <person name="Gianinazzi-Pearson V."/>
            <person name="Gilbert B."/>
            <person name="Handa Y."/>
            <person name="Hijri M."/>
            <person name="Kaul R."/>
            <person name="Kawaguchi M."/>
            <person name="Krajinski F."/>
            <person name="Lammers P."/>
            <person name="Lapierre D."/>
            <person name="Masclaux F.G."/>
            <person name="Murat C."/>
            <person name="Morin E."/>
            <person name="Ndikumana S."/>
            <person name="Pagni M."/>
            <person name="Petitpierre D."/>
            <person name="Requena N."/>
            <person name="Rosikiewicz P."/>
            <person name="Riley R."/>
            <person name="Saito K."/>
            <person name="San Clemente H."/>
            <person name="Shapiro H."/>
            <person name="van Tuinen D."/>
            <person name="Becard G."/>
            <person name="Bonfante P."/>
            <person name="Paszkowski U."/>
            <person name="Shachar-Hill Y."/>
            <person name="Young J.P."/>
            <person name="Sanders I.R."/>
            <person name="Henrissat B."/>
            <person name="Rensing S.A."/>
            <person name="Grigoriev I.V."/>
            <person name="Corradi N."/>
            <person name="Roux C."/>
            <person name="Martin F."/>
        </authorList>
    </citation>
    <scope>NUCLEOTIDE SEQUENCE</scope>
    <source>
        <strain evidence="1">DAOM 197198</strain>
    </source>
</reference>
<evidence type="ECO:0000313" key="1">
    <source>
        <dbReference type="EMBL" id="ESA12891.1"/>
    </source>
</evidence>
<protein>
    <submittedName>
        <fullName evidence="1">Uncharacterized protein</fullName>
    </submittedName>
</protein>